<accession>A0A7S3RFI0</accession>
<dbReference type="AlphaFoldDB" id="A0A7S3RFI0"/>
<reference evidence="2" key="1">
    <citation type="submission" date="2021-01" db="EMBL/GenBank/DDBJ databases">
        <authorList>
            <person name="Corre E."/>
            <person name="Pelletier E."/>
            <person name="Niang G."/>
            <person name="Scheremetjew M."/>
            <person name="Finn R."/>
            <person name="Kale V."/>
            <person name="Holt S."/>
            <person name="Cochrane G."/>
            <person name="Meng A."/>
            <person name="Brown T."/>
            <person name="Cohen L."/>
        </authorList>
    </citation>
    <scope>NUCLEOTIDE SEQUENCE</scope>
    <source>
        <strain evidence="2">379</strain>
    </source>
</reference>
<protein>
    <recommendedName>
        <fullName evidence="3">GDT1 family protein</fullName>
    </recommendedName>
</protein>
<name>A0A7S3RFI0_EMIHU</name>
<evidence type="ECO:0008006" key="3">
    <source>
        <dbReference type="Google" id="ProtNLM"/>
    </source>
</evidence>
<organism evidence="2">
    <name type="scientific">Emiliania huxleyi</name>
    <name type="common">Coccolithophore</name>
    <name type="synonym">Pontosphaera huxleyi</name>
    <dbReference type="NCBI Taxonomy" id="2903"/>
    <lineage>
        <taxon>Eukaryota</taxon>
        <taxon>Haptista</taxon>
        <taxon>Haptophyta</taxon>
        <taxon>Prymnesiophyceae</taxon>
        <taxon>Isochrysidales</taxon>
        <taxon>Noelaerhabdaceae</taxon>
        <taxon>Emiliania</taxon>
    </lineage>
</organism>
<dbReference type="EMBL" id="HBIR01001532">
    <property type="protein sequence ID" value="CAE0522007.1"/>
    <property type="molecule type" value="Transcribed_RNA"/>
</dbReference>
<feature type="chain" id="PRO_5030722433" description="GDT1 family protein" evidence="1">
    <location>
        <begin position="18"/>
        <end position="223"/>
    </location>
</feature>
<evidence type="ECO:0000313" key="2">
    <source>
        <dbReference type="EMBL" id="CAE0522007.1"/>
    </source>
</evidence>
<feature type="signal peptide" evidence="1">
    <location>
        <begin position="1"/>
        <end position="17"/>
    </location>
</feature>
<gene>
    <name evidence="2" type="ORF">EHUX00137_LOCUS1045</name>
</gene>
<keyword evidence="1" id="KW-0732">Signal</keyword>
<evidence type="ECO:0000256" key="1">
    <source>
        <dbReference type="SAM" id="SignalP"/>
    </source>
</evidence>
<proteinExistence type="predicted"/>
<sequence>MAAALVVVTAAFARNLAKFPVCCSTTCSWSCSRLAGGVLVVVAPPSQVVAPPSQSLVHSRLRHRTNSAVMTLPSQRRPAMARRHAAVVCTDYTTAAVTFFSNVRVPATLVAATAIKEAFVLVSVPRDLAASQGWRILRRCYTLLMLFSFSEELSCVFISTGAMMLLQSGTLDTKAPSLVALLVRELEYEYVSVRHHFITGVLSLMFAQALRARQALPLPALAR</sequence>